<name>A0A812YBN3_SYMPI</name>
<gene>
    <name evidence="2" type="primary">der</name>
    <name evidence="2" type="ORF">SPIL2461_LOCUS22591</name>
</gene>
<dbReference type="Proteomes" id="UP000649617">
    <property type="component" value="Unassembled WGS sequence"/>
</dbReference>
<keyword evidence="1" id="KW-0732">Signal</keyword>
<evidence type="ECO:0000313" key="2">
    <source>
        <dbReference type="EMBL" id="CAE7768683.1"/>
    </source>
</evidence>
<sequence>MKRVVWALGPCLLKAGALGPSTWAKTRAPDPGFVASLVSYHQEMLAKAVAKLSSGRPFADWIFEVDTTTLPKEVPLSWLQNATKDSASAQSSLQDALRILARGLTRLSSGAALADAVFGVEAALLLQPVAPDNFQPRFTPQQIASLGPKQISVLMARENDMLAAGVGKLSSGKAFADYIFGMDTGELPTKLPSEAYLAHFVQDRGLARFALNATMSMLGHAASQLSSGKPLADAIFGCDVSHLAVPNEIVMTRT</sequence>
<keyword evidence="3" id="KW-1185">Reference proteome</keyword>
<feature type="signal peptide" evidence="1">
    <location>
        <begin position="1"/>
        <end position="19"/>
    </location>
</feature>
<accession>A0A812YBN3</accession>
<reference evidence="2" key="1">
    <citation type="submission" date="2021-02" db="EMBL/GenBank/DDBJ databases">
        <authorList>
            <person name="Dougan E. K."/>
            <person name="Rhodes N."/>
            <person name="Thang M."/>
            <person name="Chan C."/>
        </authorList>
    </citation>
    <scope>NUCLEOTIDE SEQUENCE</scope>
</reference>
<dbReference type="EMBL" id="CAJNIZ010047482">
    <property type="protein sequence ID" value="CAE7768683.1"/>
    <property type="molecule type" value="Genomic_DNA"/>
</dbReference>
<protein>
    <submittedName>
        <fullName evidence="2">Der protein</fullName>
    </submittedName>
</protein>
<feature type="chain" id="PRO_5032280707" evidence="1">
    <location>
        <begin position="20"/>
        <end position="254"/>
    </location>
</feature>
<organism evidence="2 3">
    <name type="scientific">Symbiodinium pilosum</name>
    <name type="common">Dinoflagellate</name>
    <dbReference type="NCBI Taxonomy" id="2952"/>
    <lineage>
        <taxon>Eukaryota</taxon>
        <taxon>Sar</taxon>
        <taxon>Alveolata</taxon>
        <taxon>Dinophyceae</taxon>
        <taxon>Suessiales</taxon>
        <taxon>Symbiodiniaceae</taxon>
        <taxon>Symbiodinium</taxon>
    </lineage>
</organism>
<evidence type="ECO:0000256" key="1">
    <source>
        <dbReference type="SAM" id="SignalP"/>
    </source>
</evidence>
<evidence type="ECO:0000313" key="3">
    <source>
        <dbReference type="Proteomes" id="UP000649617"/>
    </source>
</evidence>
<dbReference type="AlphaFoldDB" id="A0A812YBN3"/>
<dbReference type="OrthoDB" id="415611at2759"/>
<comment type="caution">
    <text evidence="2">The sequence shown here is derived from an EMBL/GenBank/DDBJ whole genome shotgun (WGS) entry which is preliminary data.</text>
</comment>
<proteinExistence type="predicted"/>